<sequence>MVKSSKVFNDKGGIDSAIVDKMVKTGICELAQANTQENAWIKFYDPRSIIGIKTNCLAGKLMSTKPQLIDSIISGLVLSGMKSGNIIVWERSSRELQRAGFTINTREKSVHYFGTDEVGYDSELVSFGKVCSLFSKIVTRHCDSLLNVPVLKDHNLAGLSGGLKNYYGAIHNPNKYHDNNCSPYVADVNSIPLIRNKNKLTIVDALNVQCNGGPAFYPEWAVKYGGIILGQDPVAVDTVALEILNELRAGLKLPSLEQEKRYPHYLEIAGDSEHQLGHNNLENIEKKIINLETKGV</sequence>
<dbReference type="AlphaFoldDB" id="A0A1F7RV42"/>
<feature type="domain" description="DUF362" evidence="1">
    <location>
        <begin position="51"/>
        <end position="241"/>
    </location>
</feature>
<organism evidence="2 3">
    <name type="scientific">Candidatus Schekmanbacteria bacterium RBG_13_48_7</name>
    <dbReference type="NCBI Taxonomy" id="1817878"/>
    <lineage>
        <taxon>Bacteria</taxon>
        <taxon>Candidatus Schekmaniibacteriota</taxon>
    </lineage>
</organism>
<dbReference type="EMBL" id="MGDD01000177">
    <property type="protein sequence ID" value="OGL45439.1"/>
    <property type="molecule type" value="Genomic_DNA"/>
</dbReference>
<protein>
    <recommendedName>
        <fullName evidence="1">DUF362 domain-containing protein</fullName>
    </recommendedName>
</protein>
<dbReference type="Pfam" id="PF04015">
    <property type="entry name" value="DUF362"/>
    <property type="match status" value="1"/>
</dbReference>
<accession>A0A1F7RV42</accession>
<comment type="caution">
    <text evidence="2">The sequence shown here is derived from an EMBL/GenBank/DDBJ whole genome shotgun (WGS) entry which is preliminary data.</text>
</comment>
<dbReference type="InterPro" id="IPR007160">
    <property type="entry name" value="DUF362"/>
</dbReference>
<evidence type="ECO:0000313" key="2">
    <source>
        <dbReference type="EMBL" id="OGL45439.1"/>
    </source>
</evidence>
<gene>
    <name evidence="2" type="ORF">A2161_03360</name>
</gene>
<evidence type="ECO:0000313" key="3">
    <source>
        <dbReference type="Proteomes" id="UP000179266"/>
    </source>
</evidence>
<evidence type="ECO:0000259" key="1">
    <source>
        <dbReference type="Pfam" id="PF04015"/>
    </source>
</evidence>
<dbReference type="Proteomes" id="UP000179266">
    <property type="component" value="Unassembled WGS sequence"/>
</dbReference>
<reference evidence="2 3" key="1">
    <citation type="journal article" date="2016" name="Nat. Commun.">
        <title>Thousands of microbial genomes shed light on interconnected biogeochemical processes in an aquifer system.</title>
        <authorList>
            <person name="Anantharaman K."/>
            <person name="Brown C.T."/>
            <person name="Hug L.A."/>
            <person name="Sharon I."/>
            <person name="Castelle C.J."/>
            <person name="Probst A.J."/>
            <person name="Thomas B.C."/>
            <person name="Singh A."/>
            <person name="Wilkins M.J."/>
            <person name="Karaoz U."/>
            <person name="Brodie E.L."/>
            <person name="Williams K.H."/>
            <person name="Hubbard S.S."/>
            <person name="Banfield J.F."/>
        </authorList>
    </citation>
    <scope>NUCLEOTIDE SEQUENCE [LARGE SCALE GENOMIC DNA]</scope>
</reference>
<name>A0A1F7RV42_9BACT</name>
<proteinExistence type="predicted"/>